<proteinExistence type="predicted"/>
<feature type="domain" description="NACHT-NTPase sigma" evidence="3">
    <location>
        <begin position="33"/>
        <end position="74"/>
    </location>
</feature>
<evidence type="ECO:0000313" key="6">
    <source>
        <dbReference type="Proteomes" id="UP000293360"/>
    </source>
</evidence>
<dbReference type="Proteomes" id="UP000293360">
    <property type="component" value="Unassembled WGS sequence"/>
</dbReference>
<dbReference type="InterPro" id="IPR031353">
    <property type="entry name" value="NACHT_sigma"/>
</dbReference>
<keyword evidence="6" id="KW-1185">Reference proteome</keyword>
<evidence type="ECO:0008006" key="7">
    <source>
        <dbReference type="Google" id="ProtNLM"/>
    </source>
</evidence>
<feature type="domain" description="Nephrocystin 3-like N-terminal" evidence="4">
    <location>
        <begin position="126"/>
        <end position="303"/>
    </location>
</feature>
<dbReference type="STRING" id="155417.A0A4Q4SY14"/>
<feature type="region of interest" description="Disordered" evidence="2">
    <location>
        <begin position="1"/>
        <end position="55"/>
    </location>
</feature>
<accession>A0A4Q4SY14</accession>
<dbReference type="AlphaFoldDB" id="A0A4Q4SY14"/>
<sequence>MERATDEIFPPQELPQTGGLQGESERTGPSSENSAFDNYGIGDQFNTPHDNQNISKGSGIHLPGCKAPGNVYFGKNRFLFDSIEILNSPYRPGTDEQFDPLRDCLRSLSFPQIDSRSDEIRTAAQGTCDWLLRHETYMSWAACDRGLLWIKGKPGSGKSTLLQYALDNVEKVPGFGDRDLVLKFFFQDHGTELQRTPLGLFQSLLRQFRQVSDALSELIATFQQRCETVGKPGEKWQWHPRELQRFFESSLLKVLKTRPVWLFVDALDECSQKNAVELVQQFKSLLQGLPFTGSQFRICFTCRHYPILDQACQFEICLEDKNGEDIATYSQNALRALSYGHNLW</sequence>
<keyword evidence="1" id="KW-0677">Repeat</keyword>
<dbReference type="EMBL" id="QJNU01000797">
    <property type="protein sequence ID" value="RYO85895.1"/>
    <property type="molecule type" value="Genomic_DNA"/>
</dbReference>
<evidence type="ECO:0000313" key="5">
    <source>
        <dbReference type="EMBL" id="RYO85895.1"/>
    </source>
</evidence>
<organism evidence="5 6">
    <name type="scientific">Monosporascus ibericus</name>
    <dbReference type="NCBI Taxonomy" id="155417"/>
    <lineage>
        <taxon>Eukaryota</taxon>
        <taxon>Fungi</taxon>
        <taxon>Dikarya</taxon>
        <taxon>Ascomycota</taxon>
        <taxon>Pezizomycotina</taxon>
        <taxon>Sordariomycetes</taxon>
        <taxon>Xylariomycetidae</taxon>
        <taxon>Xylariales</taxon>
        <taxon>Xylariales incertae sedis</taxon>
        <taxon>Monosporascus</taxon>
    </lineage>
</organism>
<evidence type="ECO:0000256" key="1">
    <source>
        <dbReference type="ARBA" id="ARBA00022737"/>
    </source>
</evidence>
<dbReference type="PANTHER" id="PTHR10039">
    <property type="entry name" value="AMELOGENIN"/>
    <property type="match status" value="1"/>
</dbReference>
<gene>
    <name evidence="5" type="ORF">DL764_009093</name>
</gene>
<dbReference type="OrthoDB" id="7464126at2759"/>
<evidence type="ECO:0000259" key="4">
    <source>
        <dbReference type="Pfam" id="PF24883"/>
    </source>
</evidence>
<protein>
    <recommendedName>
        <fullName evidence="7">NACHT domain-containing protein</fullName>
    </recommendedName>
</protein>
<name>A0A4Q4SY14_9PEZI</name>
<dbReference type="InterPro" id="IPR027417">
    <property type="entry name" value="P-loop_NTPase"/>
</dbReference>
<feature type="compositionally biased region" description="Polar residues" evidence="2">
    <location>
        <begin position="44"/>
        <end position="55"/>
    </location>
</feature>
<reference evidence="5 6" key="1">
    <citation type="submission" date="2018-06" db="EMBL/GenBank/DDBJ databases">
        <title>Complete Genomes of Monosporascus.</title>
        <authorList>
            <person name="Robinson A.J."/>
            <person name="Natvig D.O."/>
        </authorList>
    </citation>
    <scope>NUCLEOTIDE SEQUENCE [LARGE SCALE GENOMIC DNA]</scope>
    <source>
        <strain evidence="5 6">CBS 110550</strain>
    </source>
</reference>
<dbReference type="SUPFAM" id="SSF52540">
    <property type="entry name" value="P-loop containing nucleoside triphosphate hydrolases"/>
    <property type="match status" value="1"/>
</dbReference>
<dbReference type="Pfam" id="PF17106">
    <property type="entry name" value="NACHT_sigma"/>
    <property type="match status" value="1"/>
</dbReference>
<dbReference type="Pfam" id="PF24883">
    <property type="entry name" value="NPHP3_N"/>
    <property type="match status" value="1"/>
</dbReference>
<evidence type="ECO:0000256" key="2">
    <source>
        <dbReference type="SAM" id="MobiDB-lite"/>
    </source>
</evidence>
<comment type="caution">
    <text evidence="5">The sequence shown here is derived from an EMBL/GenBank/DDBJ whole genome shotgun (WGS) entry which is preliminary data.</text>
</comment>
<dbReference type="Gene3D" id="3.40.50.300">
    <property type="entry name" value="P-loop containing nucleotide triphosphate hydrolases"/>
    <property type="match status" value="1"/>
</dbReference>
<evidence type="ECO:0000259" key="3">
    <source>
        <dbReference type="Pfam" id="PF17106"/>
    </source>
</evidence>
<feature type="compositionally biased region" description="Polar residues" evidence="2">
    <location>
        <begin position="27"/>
        <end position="36"/>
    </location>
</feature>
<dbReference type="InterPro" id="IPR056884">
    <property type="entry name" value="NPHP3-like_N"/>
</dbReference>
<dbReference type="PANTHER" id="PTHR10039:SF5">
    <property type="entry name" value="NACHT DOMAIN-CONTAINING PROTEIN"/>
    <property type="match status" value="1"/>
</dbReference>